<comment type="caution">
    <text evidence="1">The sequence shown here is derived from an EMBL/GenBank/DDBJ whole genome shotgun (WGS) entry which is preliminary data.</text>
</comment>
<proteinExistence type="predicted"/>
<keyword evidence="2" id="KW-1185">Reference proteome</keyword>
<protein>
    <submittedName>
        <fullName evidence="1">Uncharacterized protein</fullName>
    </submittedName>
</protein>
<dbReference type="Proteomes" id="UP000265520">
    <property type="component" value="Unassembled WGS sequence"/>
</dbReference>
<reference evidence="1 2" key="1">
    <citation type="journal article" date="2018" name="Front. Plant Sci.">
        <title>Red Clover (Trifolium pratense) and Zigzag Clover (T. medium) - A Picture of Genomic Similarities and Differences.</title>
        <authorList>
            <person name="Dluhosova J."/>
            <person name="Istvanek J."/>
            <person name="Nedelnik J."/>
            <person name="Repkova J."/>
        </authorList>
    </citation>
    <scope>NUCLEOTIDE SEQUENCE [LARGE SCALE GENOMIC DNA]</scope>
    <source>
        <strain evidence="2">cv. 10/8</strain>
        <tissue evidence="1">Leaf</tissue>
    </source>
</reference>
<organism evidence="1 2">
    <name type="scientific">Trifolium medium</name>
    <dbReference type="NCBI Taxonomy" id="97028"/>
    <lineage>
        <taxon>Eukaryota</taxon>
        <taxon>Viridiplantae</taxon>
        <taxon>Streptophyta</taxon>
        <taxon>Embryophyta</taxon>
        <taxon>Tracheophyta</taxon>
        <taxon>Spermatophyta</taxon>
        <taxon>Magnoliopsida</taxon>
        <taxon>eudicotyledons</taxon>
        <taxon>Gunneridae</taxon>
        <taxon>Pentapetalae</taxon>
        <taxon>rosids</taxon>
        <taxon>fabids</taxon>
        <taxon>Fabales</taxon>
        <taxon>Fabaceae</taxon>
        <taxon>Papilionoideae</taxon>
        <taxon>50 kb inversion clade</taxon>
        <taxon>NPAAA clade</taxon>
        <taxon>Hologalegina</taxon>
        <taxon>IRL clade</taxon>
        <taxon>Trifolieae</taxon>
        <taxon>Trifolium</taxon>
    </lineage>
</organism>
<dbReference type="EMBL" id="LXQA010213758">
    <property type="protein sequence ID" value="MCI34450.1"/>
    <property type="molecule type" value="Genomic_DNA"/>
</dbReference>
<evidence type="ECO:0000313" key="2">
    <source>
        <dbReference type="Proteomes" id="UP000265520"/>
    </source>
</evidence>
<accession>A0A392RF85</accession>
<dbReference type="AlphaFoldDB" id="A0A392RF85"/>
<feature type="non-terminal residue" evidence="1">
    <location>
        <position position="1"/>
    </location>
</feature>
<name>A0A392RF85_9FABA</name>
<sequence>APDGPSDHSEVEDGIDIVDMLIRVILPVISSELGRFFKPRGDGCPHNLLRKGHRESSSSLQAENGEEEYHHAELLGFDALGFPEVCSRKALVWS</sequence>
<evidence type="ECO:0000313" key="1">
    <source>
        <dbReference type="EMBL" id="MCI34450.1"/>
    </source>
</evidence>